<dbReference type="AlphaFoldDB" id="A0A9W6ZHK5"/>
<feature type="transmembrane region" description="Helical" evidence="1">
    <location>
        <begin position="169"/>
        <end position="188"/>
    </location>
</feature>
<dbReference type="EMBL" id="BLQM01000029">
    <property type="protein sequence ID" value="GMH52776.1"/>
    <property type="molecule type" value="Genomic_DNA"/>
</dbReference>
<feature type="transmembrane region" description="Helical" evidence="1">
    <location>
        <begin position="129"/>
        <end position="149"/>
    </location>
</feature>
<reference evidence="3" key="1">
    <citation type="journal article" date="2023" name="Commun. Biol.">
        <title>Genome analysis of Parmales, the sister group of diatoms, reveals the evolutionary specialization of diatoms from phago-mixotrophs to photoautotrophs.</title>
        <authorList>
            <person name="Ban H."/>
            <person name="Sato S."/>
            <person name="Yoshikawa S."/>
            <person name="Yamada K."/>
            <person name="Nakamura Y."/>
            <person name="Ichinomiya M."/>
            <person name="Sato N."/>
            <person name="Blanc-Mathieu R."/>
            <person name="Endo H."/>
            <person name="Kuwata A."/>
            <person name="Ogata H."/>
        </authorList>
    </citation>
    <scope>NUCLEOTIDE SEQUENCE [LARGE SCALE GENOMIC DNA]</scope>
</reference>
<accession>A0A9W6ZHK5</accession>
<feature type="transmembrane region" description="Helical" evidence="1">
    <location>
        <begin position="84"/>
        <end position="108"/>
    </location>
</feature>
<evidence type="ECO:0000313" key="3">
    <source>
        <dbReference type="Proteomes" id="UP001162640"/>
    </source>
</evidence>
<gene>
    <name evidence="2" type="ORF">TL16_g01304</name>
</gene>
<name>A0A9W6ZHK5_9STRA</name>
<comment type="caution">
    <text evidence="2">The sequence shown here is derived from an EMBL/GenBank/DDBJ whole genome shotgun (WGS) entry which is preliminary data.</text>
</comment>
<evidence type="ECO:0000256" key="1">
    <source>
        <dbReference type="SAM" id="Phobius"/>
    </source>
</evidence>
<feature type="transmembrane region" description="Helical" evidence="1">
    <location>
        <begin position="200"/>
        <end position="223"/>
    </location>
</feature>
<protein>
    <submittedName>
        <fullName evidence="2">Uncharacterized protein</fullName>
    </submittedName>
</protein>
<proteinExistence type="predicted"/>
<feature type="transmembrane region" description="Helical" evidence="1">
    <location>
        <begin position="256"/>
        <end position="275"/>
    </location>
</feature>
<keyword evidence="1" id="KW-0812">Transmembrane</keyword>
<keyword evidence="1" id="KW-1133">Transmembrane helix</keyword>
<sequence length="521" mass="58522">MNCEAGSYSSPPSAASCQACPLGKASTPGATSKKKCEICDLGEHTPSEGSVCKSCDENGISCDFRARDPDQFNNNGKCEECNNIVSMAIIVGSFLSFAAVAWYSATIATKRKKMMQLKVATIFFQTAELTTLIKVSWLSIVFFTLPFQLPITDTKCLAASSGWNQVHTFYAYIYRPILVFSIPLLSASGTQPCSSERKKAAGLLIVLVSLWYSPLLQTIASMFDCFPDPEREFKLFLTSDPSVSCDPSLERTIIRIHSLALSVLVGVGFPLFSLLKIRSLRKADKLDFDSSFTNLFQFYNKRMPYFETVQFASHSKRNLFQIAEVSSTVTCLIRNTLALIGSLKMSDQSFIDVLGGVLAVTNIVFFVLFMFKYNRELEKASDKEAEWATGNRRCVKDQNLGAEMHSAVEEWNLLVLSLEDTSLEEMRRLEVVGETSFAKSRIVAATRMMLMETEEKHTINVTFQISETFNEERFRRKCRKFQRVLEPVNEDFEKFVGEARGPFTVLEIAQSQKLDFVSRVL</sequence>
<keyword evidence="1" id="KW-0472">Membrane</keyword>
<evidence type="ECO:0000313" key="2">
    <source>
        <dbReference type="EMBL" id="GMH52776.1"/>
    </source>
</evidence>
<dbReference type="Proteomes" id="UP001162640">
    <property type="component" value="Unassembled WGS sequence"/>
</dbReference>
<organism evidence="2 3">
    <name type="scientific">Triparma laevis f. inornata</name>
    <dbReference type="NCBI Taxonomy" id="1714386"/>
    <lineage>
        <taxon>Eukaryota</taxon>
        <taxon>Sar</taxon>
        <taxon>Stramenopiles</taxon>
        <taxon>Ochrophyta</taxon>
        <taxon>Bolidophyceae</taxon>
        <taxon>Parmales</taxon>
        <taxon>Triparmaceae</taxon>
        <taxon>Triparma</taxon>
    </lineage>
</organism>
<feature type="transmembrane region" description="Helical" evidence="1">
    <location>
        <begin position="350"/>
        <end position="371"/>
    </location>
</feature>